<dbReference type="RefSeq" id="WP_089304121.1">
    <property type="nucleotide sequence ID" value="NZ_FZOO01000001.1"/>
</dbReference>
<keyword evidence="4 9" id="KW-0694">RNA-binding</keyword>
<dbReference type="GO" id="GO:0005525">
    <property type="term" value="F:GTP binding"/>
    <property type="evidence" value="ECO:0007669"/>
    <property type="project" value="UniProtKB-UniRule"/>
</dbReference>
<dbReference type="OrthoDB" id="9804720at2"/>
<dbReference type="InterPro" id="IPR027417">
    <property type="entry name" value="P-loop_NTPase"/>
</dbReference>
<comment type="subunit">
    <text evidence="9">Part of the signal recognition particle protein translocation system, which is composed of SRP and FtsY.</text>
</comment>
<protein>
    <recommendedName>
        <fullName evidence="9">Signal recognition particle protein</fullName>
        <ecNumber evidence="9">3.6.5.4</ecNumber>
    </recommendedName>
    <alternativeName>
        <fullName evidence="9">Fifty-four homolog</fullName>
    </alternativeName>
</protein>
<comment type="catalytic activity">
    <reaction evidence="8 9">
        <text>GTP + H2O = GDP + phosphate + H(+)</text>
        <dbReference type="Rhea" id="RHEA:19669"/>
        <dbReference type="ChEBI" id="CHEBI:15377"/>
        <dbReference type="ChEBI" id="CHEBI:15378"/>
        <dbReference type="ChEBI" id="CHEBI:37565"/>
        <dbReference type="ChEBI" id="CHEBI:43474"/>
        <dbReference type="ChEBI" id="CHEBI:58189"/>
        <dbReference type="EC" id="3.6.5.4"/>
    </reaction>
</comment>
<organism evidence="12 13">
    <name type="scientific">Geodermatophilus pulveris</name>
    <dbReference type="NCBI Taxonomy" id="1564159"/>
    <lineage>
        <taxon>Bacteria</taxon>
        <taxon>Bacillati</taxon>
        <taxon>Actinomycetota</taxon>
        <taxon>Actinomycetes</taxon>
        <taxon>Geodermatophilales</taxon>
        <taxon>Geodermatophilaceae</taxon>
        <taxon>Geodermatophilus</taxon>
    </lineage>
</organism>
<dbReference type="Gene3D" id="1.10.260.30">
    <property type="entry name" value="Signal recognition particle, SRP54 subunit, M-domain"/>
    <property type="match status" value="1"/>
</dbReference>
<evidence type="ECO:0000256" key="3">
    <source>
        <dbReference type="ARBA" id="ARBA00022801"/>
    </source>
</evidence>
<dbReference type="SMART" id="SM00962">
    <property type="entry name" value="SRP54"/>
    <property type="match status" value="1"/>
</dbReference>
<evidence type="ECO:0000313" key="12">
    <source>
        <dbReference type="EMBL" id="SNS06561.1"/>
    </source>
</evidence>
<evidence type="ECO:0000313" key="13">
    <source>
        <dbReference type="Proteomes" id="UP000198373"/>
    </source>
</evidence>
<dbReference type="InterPro" id="IPR003593">
    <property type="entry name" value="AAA+_ATPase"/>
</dbReference>
<dbReference type="PANTHER" id="PTHR11564:SF5">
    <property type="entry name" value="SIGNAL RECOGNITION PARTICLE SUBUNIT SRP54"/>
    <property type="match status" value="1"/>
</dbReference>
<feature type="binding site" evidence="9">
    <location>
        <begin position="192"/>
        <end position="196"/>
    </location>
    <ligand>
        <name>GTP</name>
        <dbReference type="ChEBI" id="CHEBI:37565"/>
    </ligand>
</feature>
<feature type="binding site" evidence="9">
    <location>
        <begin position="250"/>
        <end position="253"/>
    </location>
    <ligand>
        <name>GTP</name>
        <dbReference type="ChEBI" id="CHEBI:37565"/>
    </ligand>
</feature>
<dbReference type="CDD" id="cd18539">
    <property type="entry name" value="SRP_G"/>
    <property type="match status" value="1"/>
</dbReference>
<feature type="region of interest" description="Disordered" evidence="10">
    <location>
        <begin position="432"/>
        <end position="529"/>
    </location>
</feature>
<evidence type="ECO:0000256" key="5">
    <source>
        <dbReference type="ARBA" id="ARBA00023134"/>
    </source>
</evidence>
<dbReference type="EC" id="3.6.5.4" evidence="9"/>
<dbReference type="AlphaFoldDB" id="A0A239BGI8"/>
<feature type="compositionally biased region" description="Basic and acidic residues" evidence="10">
    <location>
        <begin position="515"/>
        <end position="529"/>
    </location>
</feature>
<keyword evidence="2 9" id="KW-0547">Nucleotide-binding</keyword>
<comment type="function">
    <text evidence="9">Involved in targeting and insertion of nascent membrane proteins into the cytoplasmic membrane. Binds to the hydrophobic signal sequence of the ribosome-nascent chain (RNC) as it emerges from the ribosomes. The SRP-RNC complex is then targeted to the cytoplasmic membrane where it interacts with the SRP receptor FtsY.</text>
</comment>
<dbReference type="InterPro" id="IPR000897">
    <property type="entry name" value="SRP54_GTPase_dom"/>
</dbReference>
<feature type="binding site" evidence="9">
    <location>
        <begin position="107"/>
        <end position="114"/>
    </location>
    <ligand>
        <name>GTP</name>
        <dbReference type="ChEBI" id="CHEBI:37565"/>
    </ligand>
</feature>
<evidence type="ECO:0000256" key="10">
    <source>
        <dbReference type="SAM" id="MobiDB-lite"/>
    </source>
</evidence>
<dbReference type="SUPFAM" id="SSF47446">
    <property type="entry name" value="Signal peptide-binding domain"/>
    <property type="match status" value="1"/>
</dbReference>
<evidence type="ECO:0000259" key="11">
    <source>
        <dbReference type="PROSITE" id="PS00300"/>
    </source>
</evidence>
<dbReference type="Pfam" id="PF02978">
    <property type="entry name" value="SRP_SPB"/>
    <property type="match status" value="1"/>
</dbReference>
<feature type="compositionally biased region" description="Basic residues" evidence="10">
    <location>
        <begin position="457"/>
        <end position="466"/>
    </location>
</feature>
<dbReference type="SUPFAM" id="SSF52540">
    <property type="entry name" value="P-loop containing nucleoside triphosphate hydrolases"/>
    <property type="match status" value="1"/>
</dbReference>
<feature type="compositionally biased region" description="Low complexity" evidence="10">
    <location>
        <begin position="432"/>
        <end position="444"/>
    </location>
</feature>
<dbReference type="HAMAP" id="MF_00306">
    <property type="entry name" value="SRP54"/>
    <property type="match status" value="1"/>
</dbReference>
<dbReference type="InterPro" id="IPR036891">
    <property type="entry name" value="Signal_recog_part_SRP54_M_sf"/>
</dbReference>
<keyword evidence="6 9" id="KW-0733">Signal recognition particle</keyword>
<feature type="compositionally biased region" description="Gly residues" evidence="10">
    <location>
        <begin position="487"/>
        <end position="503"/>
    </location>
</feature>
<dbReference type="InterPro" id="IPR042101">
    <property type="entry name" value="SRP54_N_sf"/>
</dbReference>
<evidence type="ECO:0000256" key="1">
    <source>
        <dbReference type="ARBA" id="ARBA00005450"/>
    </source>
</evidence>
<evidence type="ECO:0000256" key="4">
    <source>
        <dbReference type="ARBA" id="ARBA00022884"/>
    </source>
</evidence>
<gene>
    <name evidence="9" type="primary">ffh</name>
    <name evidence="12" type="ORF">SAMN06893096_101655</name>
</gene>
<keyword evidence="5 9" id="KW-0342">GTP-binding</keyword>
<comment type="similarity">
    <text evidence="1 9">Belongs to the GTP-binding SRP family. SRP54 subfamily.</text>
</comment>
<reference evidence="13" key="1">
    <citation type="submission" date="2017-06" db="EMBL/GenBank/DDBJ databases">
        <authorList>
            <person name="Varghese N."/>
            <person name="Submissions S."/>
        </authorList>
    </citation>
    <scope>NUCLEOTIDE SEQUENCE [LARGE SCALE GENOMIC DNA]</scope>
    <source>
        <strain evidence="13">DSM 46839</strain>
    </source>
</reference>
<keyword evidence="3 9" id="KW-0378">Hydrolase</keyword>
<dbReference type="SMART" id="SM00382">
    <property type="entry name" value="AAA"/>
    <property type="match status" value="1"/>
</dbReference>
<dbReference type="SMART" id="SM00963">
    <property type="entry name" value="SRP54_N"/>
    <property type="match status" value="1"/>
</dbReference>
<evidence type="ECO:0000256" key="8">
    <source>
        <dbReference type="ARBA" id="ARBA00048027"/>
    </source>
</evidence>
<dbReference type="InterPro" id="IPR022941">
    <property type="entry name" value="SRP54"/>
</dbReference>
<dbReference type="GO" id="GO:0003924">
    <property type="term" value="F:GTPase activity"/>
    <property type="evidence" value="ECO:0007669"/>
    <property type="project" value="UniProtKB-UniRule"/>
</dbReference>
<dbReference type="PANTHER" id="PTHR11564">
    <property type="entry name" value="SIGNAL RECOGNITION PARTICLE 54K PROTEIN SRP54"/>
    <property type="match status" value="1"/>
</dbReference>
<name>A0A239BGI8_9ACTN</name>
<dbReference type="GO" id="GO:0008312">
    <property type="term" value="F:7S RNA binding"/>
    <property type="evidence" value="ECO:0007669"/>
    <property type="project" value="InterPro"/>
</dbReference>
<proteinExistence type="inferred from homology"/>
<sequence length="529" mass="56068">MFETLSDRLDKVFSGLRGKGRLTETDIDATAREIRIALLEADVALPVVRAFIAAVKERARGAEVSSALNPAQQVIKIVNEELVQILGGETRRLRFAKQSPTVVMLAGLQGSGKTTLAGKLGRWLKAQGHAPLLVACDLQRPNAVNQLSIVAGQAGVDVYAPEPGNGVGDPVRVAADSIEHARRTLHDVVVVDTAGRLGIDAELMAQAAGIRDAVRPDETLFVVDAMIGQDAVTTAEAFRDGVGFTGVVLTKLDGDARGGAALSVRYVTGQPIMFASTGEKLTDFDVFHPERMASRILGMGDVLTLIEQAEQAFDADQAEKMAGKLASREGFTLEDFLEQMMAIRKMGPIANLLGMLPGAGQMKEQLKQVDDRDLDRTAAIIRSMTPEERVNSKIINASRRVRIANGSGVTVTQVNQLLERFAQAQKMMGQMAGSMGLPGMGPMSKKARGRQMQAQPKKGKKGRGGKARGGPARRPAGGPALPPGAGNPFGGGDPFGGLPGGMPGLPPGQGLPDLTKLRFDQPGDERPSR</sequence>
<keyword evidence="7 9" id="KW-0687">Ribonucleoprotein</keyword>
<dbReference type="NCBIfam" id="TIGR00959">
    <property type="entry name" value="ffh"/>
    <property type="match status" value="1"/>
</dbReference>
<feature type="compositionally biased region" description="Low complexity" evidence="10">
    <location>
        <begin position="469"/>
        <end position="486"/>
    </location>
</feature>
<dbReference type="InterPro" id="IPR013822">
    <property type="entry name" value="Signal_recog_particl_SRP54_hlx"/>
</dbReference>
<dbReference type="InterPro" id="IPR004780">
    <property type="entry name" value="SRP"/>
</dbReference>
<dbReference type="EMBL" id="FZOO01000001">
    <property type="protein sequence ID" value="SNS06561.1"/>
    <property type="molecule type" value="Genomic_DNA"/>
</dbReference>
<dbReference type="FunFam" id="3.40.50.300:FF:000022">
    <property type="entry name" value="Signal recognition particle 54 kDa subunit"/>
    <property type="match status" value="1"/>
</dbReference>
<keyword evidence="9" id="KW-0963">Cytoplasm</keyword>
<evidence type="ECO:0000256" key="2">
    <source>
        <dbReference type="ARBA" id="ARBA00022741"/>
    </source>
</evidence>
<evidence type="ECO:0000256" key="9">
    <source>
        <dbReference type="HAMAP-Rule" id="MF_00306"/>
    </source>
</evidence>
<dbReference type="Pfam" id="PF00448">
    <property type="entry name" value="SRP54"/>
    <property type="match status" value="1"/>
</dbReference>
<evidence type="ECO:0000256" key="6">
    <source>
        <dbReference type="ARBA" id="ARBA00023135"/>
    </source>
</evidence>
<feature type="domain" description="SRP54-type proteins GTP-binding" evidence="11">
    <location>
        <begin position="271"/>
        <end position="284"/>
    </location>
</feature>
<dbReference type="PROSITE" id="PS00300">
    <property type="entry name" value="SRP54"/>
    <property type="match status" value="1"/>
</dbReference>
<dbReference type="InterPro" id="IPR004125">
    <property type="entry name" value="Signal_recog_particle_SRP54_M"/>
</dbReference>
<dbReference type="GO" id="GO:0006614">
    <property type="term" value="P:SRP-dependent cotranslational protein targeting to membrane"/>
    <property type="evidence" value="ECO:0007669"/>
    <property type="project" value="InterPro"/>
</dbReference>
<dbReference type="Gene3D" id="3.40.50.300">
    <property type="entry name" value="P-loop containing nucleotide triphosphate hydrolases"/>
    <property type="match status" value="1"/>
</dbReference>
<comment type="subcellular location">
    <subcellularLocation>
        <location evidence="9">Cytoplasm</location>
    </subcellularLocation>
    <text evidence="9">The SRP-RNC complex is targeted to the cytoplasmic membrane.</text>
</comment>
<comment type="domain">
    <text evidence="9">Composed of three domains: the N-terminal N domain, which is responsible for interactions with the ribosome, the central G domain, which binds GTP, and the C-terminal M domain, which binds the RNA and the signal sequence of the RNC.</text>
</comment>
<accession>A0A239BGI8</accession>
<dbReference type="GO" id="GO:0048500">
    <property type="term" value="C:signal recognition particle"/>
    <property type="evidence" value="ECO:0007669"/>
    <property type="project" value="UniProtKB-UniRule"/>
</dbReference>
<dbReference type="Proteomes" id="UP000198373">
    <property type="component" value="Unassembled WGS sequence"/>
</dbReference>
<dbReference type="Gene3D" id="1.20.120.140">
    <property type="entry name" value="Signal recognition particle SRP54, nucleotide-binding domain"/>
    <property type="match status" value="1"/>
</dbReference>
<keyword evidence="13" id="KW-1185">Reference proteome</keyword>
<dbReference type="Pfam" id="PF02881">
    <property type="entry name" value="SRP54_N"/>
    <property type="match status" value="1"/>
</dbReference>
<evidence type="ECO:0000256" key="7">
    <source>
        <dbReference type="ARBA" id="ARBA00023274"/>
    </source>
</evidence>